<dbReference type="PROSITE" id="PS51192">
    <property type="entry name" value="HELICASE_ATP_BIND_1"/>
    <property type="match status" value="1"/>
</dbReference>
<dbReference type="SUPFAM" id="SSF52540">
    <property type="entry name" value="P-loop containing nucleoside triphosphate hydrolases"/>
    <property type="match status" value="1"/>
</dbReference>
<feature type="region of interest" description="Disordered" evidence="7">
    <location>
        <begin position="464"/>
        <end position="531"/>
    </location>
</feature>
<dbReference type="GO" id="GO:0004386">
    <property type="term" value="F:helicase activity"/>
    <property type="evidence" value="ECO:0007669"/>
    <property type="project" value="UniProtKB-KW"/>
</dbReference>
<comment type="caution">
    <text evidence="10">The sequence shown here is derived from an EMBL/GenBank/DDBJ whole genome shotgun (WGS) entry which is preliminary data.</text>
</comment>
<dbReference type="PROSITE" id="PS00039">
    <property type="entry name" value="DEAD_ATP_HELICASE"/>
    <property type="match status" value="1"/>
</dbReference>
<evidence type="ECO:0000256" key="5">
    <source>
        <dbReference type="ARBA" id="ARBA00038437"/>
    </source>
</evidence>
<proteinExistence type="inferred from homology"/>
<dbReference type="InterPro" id="IPR044742">
    <property type="entry name" value="DEAD/DEAH_RhlB"/>
</dbReference>
<evidence type="ECO:0000256" key="7">
    <source>
        <dbReference type="SAM" id="MobiDB-lite"/>
    </source>
</evidence>
<evidence type="ECO:0000313" key="10">
    <source>
        <dbReference type="EMBL" id="MBS9720295.1"/>
    </source>
</evidence>
<dbReference type="Pfam" id="PF00270">
    <property type="entry name" value="DEAD"/>
    <property type="match status" value="1"/>
</dbReference>
<feature type="domain" description="Helicase C-terminal" evidence="9">
    <location>
        <begin position="309"/>
        <end position="464"/>
    </location>
</feature>
<dbReference type="PANTHER" id="PTHR47959:SF13">
    <property type="entry name" value="ATP-DEPENDENT RNA HELICASE RHLE"/>
    <property type="match status" value="1"/>
</dbReference>
<dbReference type="PANTHER" id="PTHR47959">
    <property type="entry name" value="ATP-DEPENDENT RNA HELICASE RHLE-RELATED"/>
    <property type="match status" value="1"/>
</dbReference>
<dbReference type="InterPro" id="IPR000629">
    <property type="entry name" value="RNA-helicase_DEAD-box_CS"/>
</dbReference>
<dbReference type="Pfam" id="PF00271">
    <property type="entry name" value="Helicase_C"/>
    <property type="match status" value="1"/>
</dbReference>
<feature type="region of interest" description="Disordered" evidence="7">
    <location>
        <begin position="1"/>
        <end position="52"/>
    </location>
</feature>
<dbReference type="EMBL" id="JAFMNX010000001">
    <property type="protein sequence ID" value="MBS9720295.1"/>
    <property type="molecule type" value="Genomic_DNA"/>
</dbReference>
<evidence type="ECO:0000256" key="4">
    <source>
        <dbReference type="ARBA" id="ARBA00022840"/>
    </source>
</evidence>
<dbReference type="InterPro" id="IPR050079">
    <property type="entry name" value="DEAD_box_RNA_helicase"/>
</dbReference>
<evidence type="ECO:0000256" key="6">
    <source>
        <dbReference type="RuleBase" id="RU000492"/>
    </source>
</evidence>
<dbReference type="Gene3D" id="3.40.50.300">
    <property type="entry name" value="P-loop containing nucleotide triphosphate hydrolases"/>
    <property type="match status" value="2"/>
</dbReference>
<dbReference type="SMART" id="SM00490">
    <property type="entry name" value="HELICc"/>
    <property type="match status" value="1"/>
</dbReference>
<evidence type="ECO:0000256" key="1">
    <source>
        <dbReference type="ARBA" id="ARBA00022741"/>
    </source>
</evidence>
<gene>
    <name evidence="10" type="ORF">JYU29_06295</name>
</gene>
<dbReference type="InterPro" id="IPR011545">
    <property type="entry name" value="DEAD/DEAH_box_helicase_dom"/>
</dbReference>
<feature type="domain" description="Helicase ATP-binding" evidence="8">
    <location>
        <begin position="111"/>
        <end position="286"/>
    </location>
</feature>
<protein>
    <submittedName>
        <fullName evidence="10">DEAD/DEAH box helicase</fullName>
    </submittedName>
</protein>
<evidence type="ECO:0000256" key="2">
    <source>
        <dbReference type="ARBA" id="ARBA00022801"/>
    </source>
</evidence>
<dbReference type="InterPro" id="IPR001650">
    <property type="entry name" value="Helicase_C-like"/>
</dbReference>
<dbReference type="CDD" id="cd00268">
    <property type="entry name" value="DEADc"/>
    <property type="match status" value="1"/>
</dbReference>
<dbReference type="SMART" id="SM00487">
    <property type="entry name" value="DEXDc"/>
    <property type="match status" value="1"/>
</dbReference>
<evidence type="ECO:0000259" key="8">
    <source>
        <dbReference type="PROSITE" id="PS51192"/>
    </source>
</evidence>
<evidence type="ECO:0000256" key="3">
    <source>
        <dbReference type="ARBA" id="ARBA00022806"/>
    </source>
</evidence>
<keyword evidence="2 6" id="KW-0378">Hydrolase</keyword>
<dbReference type="PROSITE" id="PS51194">
    <property type="entry name" value="HELICASE_CTER"/>
    <property type="match status" value="1"/>
</dbReference>
<feature type="compositionally biased region" description="Polar residues" evidence="7">
    <location>
        <begin position="18"/>
        <end position="31"/>
    </location>
</feature>
<keyword evidence="3 6" id="KW-0347">Helicase</keyword>
<name>A0ABS5RTC0_9HYPH</name>
<accession>A0ABS5RTC0</accession>
<evidence type="ECO:0000313" key="11">
    <source>
        <dbReference type="Proteomes" id="UP001297272"/>
    </source>
</evidence>
<dbReference type="InterPro" id="IPR027417">
    <property type="entry name" value="P-loop_NTPase"/>
</dbReference>
<dbReference type="Proteomes" id="UP001297272">
    <property type="component" value="Unassembled WGS sequence"/>
</dbReference>
<sequence>MRLVASFCPSRMFRRGSSAPSKGSTTAQPSGAKTPPPRRFLDNSVAGLRPPTHRGMLTARKISLSDIQTSTPTSTSTPAPTMADLGISGALLQSTAKAGLVNPKPIQVAAIPPHLEGRDIIAIAQTGSGKTAAFTLPILTKIMALGAKRIPKTAHALILAPTRELAVQIEDTIKAVTKGMHISTALVLGGVSRFSQVKKLQPGVDVLIATPGRLVDLVREGDVKLAETRWLVLDEADRMLDMGFINDVKKLARATHPKRQTALYSATMPQEIASLADSLLNDPIRVEVAPQGTTAKEIVQSVHIVPLKQKRVFLSKLLADEAMKQVIVFARTKHGADRVTRDLERDGFNAAVIHGNKSQNARQKALSGFRDGSVRILVATDIAARGIDVPGISHVVNFDLPDEAESYVHRIGRTGRNGADGVAITLCDPAEASKLRAVEKVTRTKLTIASDLSGGVDLDAQAAMPQPARNQRPGNRPQQNRGGHRGGGKPQGEHGGDRSAQAKPARKPDGDKPFRAKRRTWGNRKPASRAA</sequence>
<keyword evidence="11" id="KW-1185">Reference proteome</keyword>
<comment type="similarity">
    <text evidence="5 6">Belongs to the DEAD box helicase family.</text>
</comment>
<keyword evidence="4 6" id="KW-0067">ATP-binding</keyword>
<keyword evidence="1 6" id="KW-0547">Nucleotide-binding</keyword>
<reference evidence="10 11" key="1">
    <citation type="submission" date="2021-03" db="EMBL/GenBank/DDBJ databases">
        <title>Tianweitania aestuarii sp. nov., isolated from a tidal flat.</title>
        <authorList>
            <person name="Park S."/>
            <person name="Yoon J.-H."/>
        </authorList>
    </citation>
    <scope>NUCLEOTIDE SEQUENCE [LARGE SCALE GENOMIC DNA]</scope>
    <source>
        <strain evidence="10 11">BSSL-BM11</strain>
    </source>
</reference>
<evidence type="ECO:0000259" key="9">
    <source>
        <dbReference type="PROSITE" id="PS51194"/>
    </source>
</evidence>
<dbReference type="CDD" id="cd18787">
    <property type="entry name" value="SF2_C_DEAD"/>
    <property type="match status" value="1"/>
</dbReference>
<organism evidence="10 11">
    <name type="scientific">Tianweitania aestuarii</name>
    <dbReference type="NCBI Taxonomy" id="2814886"/>
    <lineage>
        <taxon>Bacteria</taxon>
        <taxon>Pseudomonadati</taxon>
        <taxon>Pseudomonadota</taxon>
        <taxon>Alphaproteobacteria</taxon>
        <taxon>Hyphomicrobiales</taxon>
        <taxon>Phyllobacteriaceae</taxon>
        <taxon>Tianweitania</taxon>
    </lineage>
</organism>
<dbReference type="InterPro" id="IPR014001">
    <property type="entry name" value="Helicase_ATP-bd"/>
</dbReference>